<feature type="non-terminal residue" evidence="1">
    <location>
        <position position="1"/>
    </location>
</feature>
<dbReference type="EMBL" id="KQ434839">
    <property type="protein sequence ID" value="KZC08057.1"/>
    <property type="molecule type" value="Genomic_DNA"/>
</dbReference>
<protein>
    <submittedName>
        <fullName evidence="1">Uncharacterized protein</fullName>
    </submittedName>
</protein>
<dbReference type="AlphaFoldDB" id="A0A154P857"/>
<gene>
    <name evidence="1" type="ORF">WN55_09120</name>
</gene>
<name>A0A154P857_DUFNO</name>
<evidence type="ECO:0000313" key="2">
    <source>
        <dbReference type="Proteomes" id="UP000076502"/>
    </source>
</evidence>
<sequence length="207" mass="23509">PTSVVSRDDSHLLLSDVYRFVQDDPRGGLVAGRHRGGAVVRHVIFRVRQEFPHHETLNLHRLTCVHNRYRSINAASDKAPKVLIIFRCTYLRRKRMSIDSVLAPGSIVQAEVQMDLVELITVAQRTVRYVHGMTRVVVHREDNAVPGVRQYTGDFVLVQMQRLEIRVEKKSGRLEVHRRLSSALVAEPPVRIDQTPEAGTFVIVAPN</sequence>
<keyword evidence="2" id="KW-1185">Reference proteome</keyword>
<accession>A0A154P857</accession>
<evidence type="ECO:0000313" key="1">
    <source>
        <dbReference type="EMBL" id="KZC08057.1"/>
    </source>
</evidence>
<reference evidence="1 2" key="1">
    <citation type="submission" date="2015-07" db="EMBL/GenBank/DDBJ databases">
        <title>The genome of Dufourea novaeangliae.</title>
        <authorList>
            <person name="Pan H."/>
            <person name="Kapheim K."/>
        </authorList>
    </citation>
    <scope>NUCLEOTIDE SEQUENCE [LARGE SCALE GENOMIC DNA]</scope>
    <source>
        <strain evidence="1">0120121106</strain>
        <tissue evidence="1">Whole body</tissue>
    </source>
</reference>
<dbReference type="Proteomes" id="UP000076502">
    <property type="component" value="Unassembled WGS sequence"/>
</dbReference>
<organism evidence="1 2">
    <name type="scientific">Dufourea novaeangliae</name>
    <name type="common">Sweat bee</name>
    <dbReference type="NCBI Taxonomy" id="178035"/>
    <lineage>
        <taxon>Eukaryota</taxon>
        <taxon>Metazoa</taxon>
        <taxon>Ecdysozoa</taxon>
        <taxon>Arthropoda</taxon>
        <taxon>Hexapoda</taxon>
        <taxon>Insecta</taxon>
        <taxon>Pterygota</taxon>
        <taxon>Neoptera</taxon>
        <taxon>Endopterygota</taxon>
        <taxon>Hymenoptera</taxon>
        <taxon>Apocrita</taxon>
        <taxon>Aculeata</taxon>
        <taxon>Apoidea</taxon>
        <taxon>Anthophila</taxon>
        <taxon>Halictidae</taxon>
        <taxon>Rophitinae</taxon>
        <taxon>Dufourea</taxon>
    </lineage>
</organism>
<proteinExistence type="predicted"/>